<dbReference type="GeneID" id="63729595"/>
<feature type="compositionally biased region" description="Basic and acidic residues" evidence="2">
    <location>
        <begin position="53"/>
        <end position="68"/>
    </location>
</feature>
<dbReference type="STRING" id="1036611.A0A1L9P5G0"/>
<dbReference type="AlphaFoldDB" id="A0A1L9P5G0"/>
<dbReference type="OrthoDB" id="4250781at2759"/>
<dbReference type="Gene3D" id="3.40.630.30">
    <property type="match status" value="1"/>
</dbReference>
<dbReference type="FunFam" id="3.40.630.30:FF:000080">
    <property type="entry name" value="Siderophore biosynthesis acetylase AceI, putative"/>
    <property type="match status" value="1"/>
</dbReference>
<dbReference type="InterPro" id="IPR019432">
    <property type="entry name" value="Acyltransferase_MbtK/IucB-like"/>
</dbReference>
<accession>A0A1L9P5G0</accession>
<dbReference type="PANTHER" id="PTHR31438:SF7">
    <property type="entry name" value="ACYLTRANSFERASE MBTK_IUCB-LIKE CONSERVED DOMAIN-CONTAINING PROTEIN"/>
    <property type="match status" value="1"/>
</dbReference>
<dbReference type="PANTHER" id="PTHR31438">
    <property type="entry name" value="LYSINE N-ACYLTRANSFERASE C17G9.06C-RELATED"/>
    <property type="match status" value="1"/>
</dbReference>
<dbReference type="Proteomes" id="UP000184073">
    <property type="component" value="Unassembled WGS sequence"/>
</dbReference>
<evidence type="ECO:0000259" key="3">
    <source>
        <dbReference type="SMART" id="SM01006"/>
    </source>
</evidence>
<evidence type="ECO:0000256" key="2">
    <source>
        <dbReference type="SAM" id="MobiDB-lite"/>
    </source>
</evidence>
<comment type="similarity">
    <text evidence="1">Belongs to the lysine N-acyltransferase MbtK family.</text>
</comment>
<dbReference type="SMART" id="SM01006">
    <property type="entry name" value="AlcB"/>
    <property type="match status" value="1"/>
</dbReference>
<protein>
    <recommendedName>
        <fullName evidence="3">Acyltransferase MbtK/IucB-like conserved domain-containing protein</fullName>
    </recommendedName>
</protein>
<dbReference type="VEuPathDB" id="FungiDB:ASPVEDRAFT_48865"/>
<feature type="region of interest" description="Disordered" evidence="2">
    <location>
        <begin position="41"/>
        <end position="76"/>
    </location>
</feature>
<organism evidence="4 5">
    <name type="scientific">Aspergillus versicolor CBS 583.65</name>
    <dbReference type="NCBI Taxonomy" id="1036611"/>
    <lineage>
        <taxon>Eukaryota</taxon>
        <taxon>Fungi</taxon>
        <taxon>Dikarya</taxon>
        <taxon>Ascomycota</taxon>
        <taxon>Pezizomycotina</taxon>
        <taxon>Eurotiomycetes</taxon>
        <taxon>Eurotiomycetidae</taxon>
        <taxon>Eurotiales</taxon>
        <taxon>Aspergillaceae</taxon>
        <taxon>Aspergillus</taxon>
        <taxon>Aspergillus subgen. Nidulantes</taxon>
    </lineage>
</organism>
<dbReference type="InterPro" id="IPR016181">
    <property type="entry name" value="Acyl_CoA_acyltransferase"/>
</dbReference>
<reference evidence="5" key="1">
    <citation type="journal article" date="2017" name="Genome Biol.">
        <title>Comparative genomics reveals high biological diversity and specific adaptations in the industrially and medically important fungal genus Aspergillus.</title>
        <authorList>
            <person name="de Vries R.P."/>
            <person name="Riley R."/>
            <person name="Wiebenga A."/>
            <person name="Aguilar-Osorio G."/>
            <person name="Amillis S."/>
            <person name="Uchima C.A."/>
            <person name="Anderluh G."/>
            <person name="Asadollahi M."/>
            <person name="Askin M."/>
            <person name="Barry K."/>
            <person name="Battaglia E."/>
            <person name="Bayram O."/>
            <person name="Benocci T."/>
            <person name="Braus-Stromeyer S.A."/>
            <person name="Caldana C."/>
            <person name="Canovas D."/>
            <person name="Cerqueira G.C."/>
            <person name="Chen F."/>
            <person name="Chen W."/>
            <person name="Choi C."/>
            <person name="Clum A."/>
            <person name="Dos Santos R.A."/>
            <person name="Damasio A.R."/>
            <person name="Diallinas G."/>
            <person name="Emri T."/>
            <person name="Fekete E."/>
            <person name="Flipphi M."/>
            <person name="Freyberg S."/>
            <person name="Gallo A."/>
            <person name="Gournas C."/>
            <person name="Habgood R."/>
            <person name="Hainaut M."/>
            <person name="Harispe M.L."/>
            <person name="Henrissat B."/>
            <person name="Hilden K.S."/>
            <person name="Hope R."/>
            <person name="Hossain A."/>
            <person name="Karabika E."/>
            <person name="Karaffa L."/>
            <person name="Karanyi Z."/>
            <person name="Krasevec N."/>
            <person name="Kuo A."/>
            <person name="Kusch H."/>
            <person name="LaButti K."/>
            <person name="Lagendijk E.L."/>
            <person name="Lapidus A."/>
            <person name="Levasseur A."/>
            <person name="Lindquist E."/>
            <person name="Lipzen A."/>
            <person name="Logrieco A.F."/>
            <person name="MacCabe A."/>
            <person name="Maekelae M.R."/>
            <person name="Malavazi I."/>
            <person name="Melin P."/>
            <person name="Meyer V."/>
            <person name="Mielnichuk N."/>
            <person name="Miskei M."/>
            <person name="Molnar A.P."/>
            <person name="Mule G."/>
            <person name="Ngan C.Y."/>
            <person name="Orejas M."/>
            <person name="Orosz E."/>
            <person name="Ouedraogo J.P."/>
            <person name="Overkamp K.M."/>
            <person name="Park H.-S."/>
            <person name="Perrone G."/>
            <person name="Piumi F."/>
            <person name="Punt P.J."/>
            <person name="Ram A.F."/>
            <person name="Ramon A."/>
            <person name="Rauscher S."/>
            <person name="Record E."/>
            <person name="Riano-Pachon D.M."/>
            <person name="Robert V."/>
            <person name="Roehrig J."/>
            <person name="Ruller R."/>
            <person name="Salamov A."/>
            <person name="Salih N.S."/>
            <person name="Samson R.A."/>
            <person name="Sandor E."/>
            <person name="Sanguinetti M."/>
            <person name="Schuetze T."/>
            <person name="Sepcic K."/>
            <person name="Shelest E."/>
            <person name="Sherlock G."/>
            <person name="Sophianopoulou V."/>
            <person name="Squina F.M."/>
            <person name="Sun H."/>
            <person name="Susca A."/>
            <person name="Todd R.B."/>
            <person name="Tsang A."/>
            <person name="Unkles S.E."/>
            <person name="van de Wiele N."/>
            <person name="van Rossen-Uffink D."/>
            <person name="Oliveira J.V."/>
            <person name="Vesth T.C."/>
            <person name="Visser J."/>
            <person name="Yu J.-H."/>
            <person name="Zhou M."/>
            <person name="Andersen M.R."/>
            <person name="Archer D.B."/>
            <person name="Baker S.E."/>
            <person name="Benoit I."/>
            <person name="Brakhage A.A."/>
            <person name="Braus G.H."/>
            <person name="Fischer R."/>
            <person name="Frisvad J.C."/>
            <person name="Goldman G.H."/>
            <person name="Houbraken J."/>
            <person name="Oakley B."/>
            <person name="Pocsi I."/>
            <person name="Scazzocchio C."/>
            <person name="Seiboth B."/>
            <person name="vanKuyk P.A."/>
            <person name="Wortman J."/>
            <person name="Dyer P.S."/>
            <person name="Grigoriev I.V."/>
        </authorList>
    </citation>
    <scope>NUCLEOTIDE SEQUENCE [LARGE SCALE GENOMIC DNA]</scope>
    <source>
        <strain evidence="5">CBS 583.65</strain>
    </source>
</reference>
<evidence type="ECO:0000256" key="1">
    <source>
        <dbReference type="ARBA" id="ARBA00009893"/>
    </source>
</evidence>
<keyword evidence="5" id="KW-1185">Reference proteome</keyword>
<dbReference type="SUPFAM" id="SSF55729">
    <property type="entry name" value="Acyl-CoA N-acyltransferases (Nat)"/>
    <property type="match status" value="1"/>
</dbReference>
<proteinExistence type="inferred from homology"/>
<name>A0A1L9P5G0_ASPVE</name>
<sequence length="445" mass="51681">MASSLPDKLPLIRLPEPYKTTYRLQVVSVQHGVRKLQLRRSPRLDDGMPPPEPLHRDSFHFTDLREPDPFGTPHEANNSAWARAQRSPVTYWIWEGKEPPSVGQIWNVVHALFTLRTEFEIFRAVLSGKGKELLAKELQAVGLAAAHPAPSAPAGHTIPPNSDVPDQLVIYRSTFWQGAGSPFGSRPVWVCDAEIYNSLRRPLTSFPMHPVQHTWTPELSNVSVNALHPIRPRKPTPGSRMYSRYIPQLDEFFSLWAFDYRNDEHLQLFHTWQNDPRVAKGWHVTGTLDEHREYLRKVEEDPHQIAVLAKFNNTFFSYHQIYWAKENSIGGHYDADDWDRGRHSLVGDVRFRGQHRVMVWWCSIMHYMFLDEPRTRYIVGEPDFTNLTVLAYDHATGFSLEKLIDLPYKRSALVKCSREKYFHISPFRFDGSDHLERDPYRALKL</sequence>
<dbReference type="GO" id="GO:0016410">
    <property type="term" value="F:N-acyltransferase activity"/>
    <property type="evidence" value="ECO:0007669"/>
    <property type="project" value="TreeGrafter"/>
</dbReference>
<evidence type="ECO:0000313" key="5">
    <source>
        <dbReference type="Proteomes" id="UP000184073"/>
    </source>
</evidence>
<evidence type="ECO:0000313" key="4">
    <source>
        <dbReference type="EMBL" id="OJI96750.1"/>
    </source>
</evidence>
<dbReference type="GO" id="GO:0019290">
    <property type="term" value="P:siderophore biosynthetic process"/>
    <property type="evidence" value="ECO:0007669"/>
    <property type="project" value="InterPro"/>
</dbReference>
<feature type="domain" description="Acyltransferase MbtK/IucB-like conserved" evidence="3">
    <location>
        <begin position="256"/>
        <end position="305"/>
    </location>
</feature>
<dbReference type="Pfam" id="PF13523">
    <property type="entry name" value="Acetyltransf_8"/>
    <property type="match status" value="1"/>
</dbReference>
<dbReference type="RefSeq" id="XP_040662513.1">
    <property type="nucleotide sequence ID" value="XM_040814084.1"/>
</dbReference>
<dbReference type="EMBL" id="KV878125">
    <property type="protein sequence ID" value="OJI96750.1"/>
    <property type="molecule type" value="Genomic_DNA"/>
</dbReference>
<gene>
    <name evidence="4" type="ORF">ASPVEDRAFT_48865</name>
</gene>